<comment type="caution">
    <text evidence="1">The sequence shown here is derived from an EMBL/GenBank/DDBJ whole genome shotgun (WGS) entry which is preliminary data.</text>
</comment>
<protein>
    <recommendedName>
        <fullName evidence="3">Translation elongation factor-like protein</fullName>
    </recommendedName>
</protein>
<dbReference type="EMBL" id="LCKS01000002">
    <property type="protein sequence ID" value="KKU03333.1"/>
    <property type="molecule type" value="Genomic_DNA"/>
</dbReference>
<evidence type="ECO:0000313" key="2">
    <source>
        <dbReference type="Proteomes" id="UP000034264"/>
    </source>
</evidence>
<name>A0A0G1PD26_9BACT</name>
<dbReference type="InterPro" id="IPR009000">
    <property type="entry name" value="Transl_B-barrel_sf"/>
</dbReference>
<proteinExistence type="predicted"/>
<evidence type="ECO:0000313" key="1">
    <source>
        <dbReference type="EMBL" id="KKU03333.1"/>
    </source>
</evidence>
<dbReference type="SUPFAM" id="SSF50447">
    <property type="entry name" value="Translation proteins"/>
    <property type="match status" value="1"/>
</dbReference>
<dbReference type="Gene3D" id="2.40.30.10">
    <property type="entry name" value="Translation factors"/>
    <property type="match status" value="1"/>
</dbReference>
<dbReference type="AlphaFoldDB" id="A0A0G1PD26"/>
<reference evidence="1 2" key="1">
    <citation type="journal article" date="2015" name="Nature">
        <title>rRNA introns, odd ribosomes, and small enigmatic genomes across a large radiation of phyla.</title>
        <authorList>
            <person name="Brown C.T."/>
            <person name="Hug L.A."/>
            <person name="Thomas B.C."/>
            <person name="Sharon I."/>
            <person name="Castelle C.J."/>
            <person name="Singh A."/>
            <person name="Wilkins M.J."/>
            <person name="Williams K.H."/>
            <person name="Banfield J.F."/>
        </authorList>
    </citation>
    <scope>NUCLEOTIDE SEQUENCE [LARGE SCALE GENOMIC DNA]</scope>
</reference>
<gene>
    <name evidence="1" type="ORF">UX05_C0002G0089</name>
</gene>
<dbReference type="Proteomes" id="UP000034264">
    <property type="component" value="Unassembled WGS sequence"/>
</dbReference>
<sequence>MRRISNLKVGVVTHYYDKIGVAVVDLTSSLHTGDVIKFSGSTDFSQTVTSLQVEHEKIAAAKKGDTVGLKVDQPVKPGDEVLKAA</sequence>
<accession>A0A0G1PD26</accession>
<organism evidence="1 2">
    <name type="scientific">Candidatus Amesbacteria bacterium GW2011_GWC2_45_19</name>
    <dbReference type="NCBI Taxonomy" id="1618366"/>
    <lineage>
        <taxon>Bacteria</taxon>
        <taxon>Candidatus Amesiibacteriota</taxon>
    </lineage>
</organism>
<evidence type="ECO:0008006" key="3">
    <source>
        <dbReference type="Google" id="ProtNLM"/>
    </source>
</evidence>